<dbReference type="CDD" id="cd06261">
    <property type="entry name" value="TM_PBP2"/>
    <property type="match status" value="1"/>
</dbReference>
<evidence type="ECO:0000256" key="4">
    <source>
        <dbReference type="ARBA" id="ARBA00022692"/>
    </source>
</evidence>
<dbReference type="InterPro" id="IPR003593">
    <property type="entry name" value="AAA+_ATPase"/>
</dbReference>
<dbReference type="RefSeq" id="WP_141887692.1">
    <property type="nucleotide sequence ID" value="NZ_BAAAUY010000003.1"/>
</dbReference>
<dbReference type="SUPFAM" id="SSF52540">
    <property type="entry name" value="P-loop containing nucleoside triphosphate hydrolases"/>
    <property type="match status" value="2"/>
</dbReference>
<feature type="domain" description="ABC transporter" evidence="11">
    <location>
        <begin position="307"/>
        <end position="535"/>
    </location>
</feature>
<accession>A0A542Y8V4</accession>
<feature type="transmembrane region" description="Helical" evidence="9">
    <location>
        <begin position="12"/>
        <end position="34"/>
    </location>
</feature>
<evidence type="ECO:0000256" key="7">
    <source>
        <dbReference type="ARBA" id="ARBA00022989"/>
    </source>
</evidence>
<evidence type="ECO:0000256" key="3">
    <source>
        <dbReference type="ARBA" id="ARBA00022448"/>
    </source>
</evidence>
<feature type="transmembrane region" description="Helical" evidence="9">
    <location>
        <begin position="112"/>
        <end position="132"/>
    </location>
</feature>
<organism evidence="13 14">
    <name type="scientific">Leucobacter komagatae</name>
    <dbReference type="NCBI Taxonomy" id="55969"/>
    <lineage>
        <taxon>Bacteria</taxon>
        <taxon>Bacillati</taxon>
        <taxon>Actinomycetota</taxon>
        <taxon>Actinomycetes</taxon>
        <taxon>Micrococcales</taxon>
        <taxon>Microbacteriaceae</taxon>
        <taxon>Leucobacter</taxon>
    </lineage>
</organism>
<keyword evidence="4 9" id="KW-0812">Transmembrane</keyword>
<evidence type="ECO:0000256" key="8">
    <source>
        <dbReference type="ARBA" id="ARBA00023136"/>
    </source>
</evidence>
<keyword evidence="14" id="KW-1185">Reference proteome</keyword>
<feature type="transmembrane region" description="Helical" evidence="9">
    <location>
        <begin position="77"/>
        <end position="100"/>
    </location>
</feature>
<dbReference type="PANTHER" id="PTHR43776:SF7">
    <property type="entry name" value="D,D-DIPEPTIDE TRANSPORT ATP-BINDING PROTEIN DDPF-RELATED"/>
    <property type="match status" value="1"/>
</dbReference>
<feature type="domain" description="ABC transporter" evidence="11">
    <location>
        <begin position="569"/>
        <end position="796"/>
    </location>
</feature>
<dbReference type="EMBL" id="VFON01000001">
    <property type="protein sequence ID" value="TQL44516.1"/>
    <property type="molecule type" value="Genomic_DNA"/>
</dbReference>
<dbReference type="Gene3D" id="1.10.3720.10">
    <property type="entry name" value="MetI-like"/>
    <property type="match status" value="1"/>
</dbReference>
<dbReference type="OrthoDB" id="3677453at2"/>
<comment type="similarity">
    <text evidence="9">Belongs to the binding-protein-dependent transport system permease family.</text>
</comment>
<evidence type="ECO:0000259" key="11">
    <source>
        <dbReference type="PROSITE" id="PS50893"/>
    </source>
</evidence>
<dbReference type="AlphaFoldDB" id="A0A542Y8V4"/>
<feature type="transmembrane region" description="Helical" evidence="9">
    <location>
        <begin position="239"/>
        <end position="261"/>
    </location>
</feature>
<protein>
    <submittedName>
        <fullName evidence="13">Peptide/nickel transport system permease protein</fullName>
    </submittedName>
</protein>
<comment type="subcellular location">
    <subcellularLocation>
        <location evidence="9">Cell membrane</location>
        <topology evidence="9">Multi-pass membrane protein</topology>
    </subcellularLocation>
    <subcellularLocation>
        <location evidence="1">Membrane</location>
        <topology evidence="1">Multi-pass membrane protein</topology>
    </subcellularLocation>
</comment>
<dbReference type="Pfam" id="PF12911">
    <property type="entry name" value="OppC_N"/>
    <property type="match status" value="1"/>
</dbReference>
<dbReference type="InterPro" id="IPR003439">
    <property type="entry name" value="ABC_transporter-like_ATP-bd"/>
</dbReference>
<sequence length="809" mass="83963">MRAARRALGSPTLVAGALLLAAIALVAVFAPALAPHSPTAQDLSAGLLPPSAAHPFGTDQLGRDVFSRVLFAARTDLGIAALAAVAPFIVGVTLGLVSGYFGRATDWVISRVTDTVIAFPFYVLVIAIVFAVGAGAPGIVAAFALVGWVGYARVIRALTASMRGLGWVRAARGAGLSHARILVRHLLPNVLPQAIVLLATEIVLIMVAIVTLGFLGLGIQPPTPDWGTMIADGQAFVTSHWWLSALPGLAVVVTGVALSLLGDGIGDALRVTADRPGRRTSRAARASRALRPAHPGMAPGALTVGGLALAHVGAPADAGDRSITEGVSFEIAPGEALGIVGESGSGKSLTLRAIAGLLPNGVAQTSGEVAFGGAVGMVFQDPLSALDPLTRVGTQLREACVAAGERDPAARVRELLEEVRLGDPERIARAYPHELSGGQRQRIVIAMALAGRPAVLLADEPTTALDATVQREVLALLARLRRERGLSLVFVSHDVAVVAAMCERVAVMRAGRIVESGLTATVLAQPEHPYTRELLAAIPRPPHPAASATTHGALGEAATDGDPDSDPALAVRDLRVRYGGREAVRGVTFEVRGALGLIGESGSGKTTIARTIAGELAPAGGEVVFAGERTAIQLIPQDPTSSLNPRRTVGATLAEVIRAHDRRARKRGGQRMEQVIALLTEVGLAPEHAGRYPHELSGGQRQRVAIARSLAAEPRILIADEATSALDVSVQAAILSLLARLRRERGLALIVISHDLAVVSALCDDVVVLRDGAVVEQGPDALVRPREPYTRELVDAVVHLPAGAFDGSL</sequence>
<evidence type="ECO:0000256" key="6">
    <source>
        <dbReference type="ARBA" id="ARBA00022840"/>
    </source>
</evidence>
<dbReference type="Pfam" id="PF00005">
    <property type="entry name" value="ABC_tran"/>
    <property type="match status" value="2"/>
</dbReference>
<dbReference type="GO" id="GO:0015833">
    <property type="term" value="P:peptide transport"/>
    <property type="evidence" value="ECO:0007669"/>
    <property type="project" value="InterPro"/>
</dbReference>
<keyword evidence="5" id="KW-0547">Nucleotide-binding</keyword>
<feature type="region of interest" description="Disordered" evidence="10">
    <location>
        <begin position="540"/>
        <end position="566"/>
    </location>
</feature>
<dbReference type="PROSITE" id="PS50893">
    <property type="entry name" value="ABC_TRANSPORTER_2"/>
    <property type="match status" value="2"/>
</dbReference>
<dbReference type="PANTHER" id="PTHR43776">
    <property type="entry name" value="TRANSPORT ATP-BINDING PROTEIN"/>
    <property type="match status" value="1"/>
</dbReference>
<feature type="domain" description="ABC transmembrane type-1" evidence="12">
    <location>
        <begin position="73"/>
        <end position="262"/>
    </location>
</feature>
<evidence type="ECO:0000313" key="13">
    <source>
        <dbReference type="EMBL" id="TQL44516.1"/>
    </source>
</evidence>
<dbReference type="SUPFAM" id="SSF161098">
    <property type="entry name" value="MetI-like"/>
    <property type="match status" value="1"/>
</dbReference>
<evidence type="ECO:0000256" key="5">
    <source>
        <dbReference type="ARBA" id="ARBA00022741"/>
    </source>
</evidence>
<proteinExistence type="inferred from homology"/>
<keyword evidence="3 9" id="KW-0813">Transport</keyword>
<evidence type="ECO:0000256" key="10">
    <source>
        <dbReference type="SAM" id="MobiDB-lite"/>
    </source>
</evidence>
<keyword evidence="7 9" id="KW-1133">Transmembrane helix</keyword>
<dbReference type="CDD" id="cd03257">
    <property type="entry name" value="ABC_NikE_OppD_transporters"/>
    <property type="match status" value="2"/>
</dbReference>
<evidence type="ECO:0000259" key="12">
    <source>
        <dbReference type="PROSITE" id="PS50928"/>
    </source>
</evidence>
<dbReference type="InterPro" id="IPR027417">
    <property type="entry name" value="P-loop_NTPase"/>
</dbReference>
<gene>
    <name evidence="13" type="ORF">FB468_2575</name>
</gene>
<dbReference type="GO" id="GO:0005886">
    <property type="term" value="C:plasma membrane"/>
    <property type="evidence" value="ECO:0007669"/>
    <property type="project" value="UniProtKB-SubCell"/>
</dbReference>
<evidence type="ECO:0000256" key="2">
    <source>
        <dbReference type="ARBA" id="ARBA00005417"/>
    </source>
</evidence>
<dbReference type="InterPro" id="IPR025966">
    <property type="entry name" value="OppC_N"/>
</dbReference>
<keyword evidence="8 9" id="KW-0472">Membrane</keyword>
<evidence type="ECO:0000256" key="9">
    <source>
        <dbReference type="RuleBase" id="RU363032"/>
    </source>
</evidence>
<dbReference type="PROSITE" id="PS50928">
    <property type="entry name" value="ABC_TM1"/>
    <property type="match status" value="1"/>
</dbReference>
<dbReference type="InterPro" id="IPR035906">
    <property type="entry name" value="MetI-like_sf"/>
</dbReference>
<dbReference type="GO" id="GO:0005524">
    <property type="term" value="F:ATP binding"/>
    <property type="evidence" value="ECO:0007669"/>
    <property type="project" value="UniProtKB-KW"/>
</dbReference>
<evidence type="ECO:0000313" key="14">
    <source>
        <dbReference type="Proteomes" id="UP000319094"/>
    </source>
</evidence>
<keyword evidence="6" id="KW-0067">ATP-binding</keyword>
<dbReference type="Proteomes" id="UP000319094">
    <property type="component" value="Unassembled WGS sequence"/>
</dbReference>
<dbReference type="InterPro" id="IPR000515">
    <property type="entry name" value="MetI-like"/>
</dbReference>
<comment type="similarity">
    <text evidence="2">Belongs to the ABC transporter superfamily.</text>
</comment>
<dbReference type="PROSITE" id="PS00211">
    <property type="entry name" value="ABC_TRANSPORTER_1"/>
    <property type="match status" value="2"/>
</dbReference>
<feature type="transmembrane region" description="Helical" evidence="9">
    <location>
        <begin position="194"/>
        <end position="219"/>
    </location>
</feature>
<comment type="caution">
    <text evidence="13">The sequence shown here is derived from an EMBL/GenBank/DDBJ whole genome shotgun (WGS) entry which is preliminary data.</text>
</comment>
<reference evidence="13 14" key="1">
    <citation type="submission" date="2019-06" db="EMBL/GenBank/DDBJ databases">
        <title>Sequencing the genomes of 1000 actinobacteria strains.</title>
        <authorList>
            <person name="Klenk H.-P."/>
        </authorList>
    </citation>
    <scope>NUCLEOTIDE SEQUENCE [LARGE SCALE GENOMIC DNA]</scope>
    <source>
        <strain evidence="13 14">DSM 8803</strain>
    </source>
</reference>
<name>A0A542Y8V4_9MICO</name>
<dbReference type="InterPro" id="IPR050319">
    <property type="entry name" value="ABC_transp_ATP-bind"/>
</dbReference>
<dbReference type="Pfam" id="PF08352">
    <property type="entry name" value="oligo_HPY"/>
    <property type="match status" value="1"/>
</dbReference>
<dbReference type="InterPro" id="IPR013563">
    <property type="entry name" value="Oligopep_ABC_C"/>
</dbReference>
<dbReference type="Gene3D" id="3.40.50.300">
    <property type="entry name" value="P-loop containing nucleotide triphosphate hydrolases"/>
    <property type="match status" value="2"/>
</dbReference>
<dbReference type="GO" id="GO:0016887">
    <property type="term" value="F:ATP hydrolysis activity"/>
    <property type="evidence" value="ECO:0007669"/>
    <property type="project" value="InterPro"/>
</dbReference>
<dbReference type="Pfam" id="PF00528">
    <property type="entry name" value="BPD_transp_1"/>
    <property type="match status" value="1"/>
</dbReference>
<dbReference type="GO" id="GO:0055085">
    <property type="term" value="P:transmembrane transport"/>
    <property type="evidence" value="ECO:0007669"/>
    <property type="project" value="InterPro"/>
</dbReference>
<dbReference type="SMART" id="SM00382">
    <property type="entry name" value="AAA"/>
    <property type="match status" value="2"/>
</dbReference>
<evidence type="ECO:0000256" key="1">
    <source>
        <dbReference type="ARBA" id="ARBA00004141"/>
    </source>
</evidence>
<dbReference type="InterPro" id="IPR017871">
    <property type="entry name" value="ABC_transporter-like_CS"/>
</dbReference>